<dbReference type="OrthoDB" id="3361932at2759"/>
<organism evidence="1 2">
    <name type="scientific">Pyrrhoderma noxium</name>
    <dbReference type="NCBI Taxonomy" id="2282107"/>
    <lineage>
        <taxon>Eukaryota</taxon>
        <taxon>Fungi</taxon>
        <taxon>Dikarya</taxon>
        <taxon>Basidiomycota</taxon>
        <taxon>Agaricomycotina</taxon>
        <taxon>Agaricomycetes</taxon>
        <taxon>Hymenochaetales</taxon>
        <taxon>Hymenochaetaceae</taxon>
        <taxon>Pyrrhoderma</taxon>
    </lineage>
</organism>
<dbReference type="EMBL" id="NBII01000007">
    <property type="protein sequence ID" value="PAV16878.1"/>
    <property type="molecule type" value="Genomic_DNA"/>
</dbReference>
<dbReference type="Proteomes" id="UP000217199">
    <property type="component" value="Unassembled WGS sequence"/>
</dbReference>
<gene>
    <name evidence="1" type="ORF">PNOK_0694200</name>
</gene>
<comment type="caution">
    <text evidence="1">The sequence shown here is derived from an EMBL/GenBank/DDBJ whole genome shotgun (WGS) entry which is preliminary data.</text>
</comment>
<name>A0A286UBD6_9AGAM</name>
<evidence type="ECO:0000313" key="1">
    <source>
        <dbReference type="EMBL" id="PAV16878.1"/>
    </source>
</evidence>
<reference evidence="1 2" key="1">
    <citation type="journal article" date="2017" name="Mol. Ecol.">
        <title>Comparative and population genomic landscape of Phellinus noxius: A hypervariable fungus causing root rot in trees.</title>
        <authorList>
            <person name="Chung C.L."/>
            <person name="Lee T.J."/>
            <person name="Akiba M."/>
            <person name="Lee H.H."/>
            <person name="Kuo T.H."/>
            <person name="Liu D."/>
            <person name="Ke H.M."/>
            <person name="Yokoi T."/>
            <person name="Roa M.B."/>
            <person name="Lu M.J."/>
            <person name="Chang Y.Y."/>
            <person name="Ann P.J."/>
            <person name="Tsai J.N."/>
            <person name="Chen C.Y."/>
            <person name="Tzean S.S."/>
            <person name="Ota Y."/>
            <person name="Hattori T."/>
            <person name="Sahashi N."/>
            <person name="Liou R.F."/>
            <person name="Kikuchi T."/>
            <person name="Tsai I.J."/>
        </authorList>
    </citation>
    <scope>NUCLEOTIDE SEQUENCE [LARGE SCALE GENOMIC DNA]</scope>
    <source>
        <strain evidence="1 2">FFPRI411160</strain>
    </source>
</reference>
<proteinExistence type="predicted"/>
<sequence length="104" mass="11888">MKRRMVVIFVPWTRRAYSKLVRLRNKVEDVKYSTLCQYTSNVSAAGLKNSSVFSIQCNERQPHLKASLKNFSYLVDPASSHMLVSKIKPCMSNYSLFDGTLLHG</sequence>
<accession>A0A286UBD6</accession>
<evidence type="ECO:0000313" key="2">
    <source>
        <dbReference type="Proteomes" id="UP000217199"/>
    </source>
</evidence>
<keyword evidence="2" id="KW-1185">Reference proteome</keyword>
<protein>
    <submittedName>
        <fullName evidence="1">Uncharacterized protein</fullName>
    </submittedName>
</protein>
<dbReference type="AlphaFoldDB" id="A0A286UBD6"/>
<dbReference type="InParanoid" id="A0A286UBD6"/>